<gene>
    <name evidence="1" type="ORF">M9Y10_019393</name>
</gene>
<organism evidence="1 2">
    <name type="scientific">Tritrichomonas musculus</name>
    <dbReference type="NCBI Taxonomy" id="1915356"/>
    <lineage>
        <taxon>Eukaryota</taxon>
        <taxon>Metamonada</taxon>
        <taxon>Parabasalia</taxon>
        <taxon>Tritrichomonadida</taxon>
        <taxon>Tritrichomonadidae</taxon>
        <taxon>Tritrichomonas</taxon>
    </lineage>
</organism>
<dbReference type="EMBL" id="JAPFFF010000027">
    <property type="protein sequence ID" value="KAK8848330.1"/>
    <property type="molecule type" value="Genomic_DNA"/>
</dbReference>
<evidence type="ECO:0000313" key="2">
    <source>
        <dbReference type="Proteomes" id="UP001470230"/>
    </source>
</evidence>
<dbReference type="Proteomes" id="UP001470230">
    <property type="component" value="Unassembled WGS sequence"/>
</dbReference>
<sequence length="238" mass="28075">MNRHYPDPRLKDEQPPLEFVTDFTGTDSEIEAFKRLVNSEEYKNATTFREQVGLIADTVRNDLYHVSIKRIADLFGKNKASVHQQIKKYHRGKRPNGRPRELSKAELNIIKSEIRKYHLNNRYPTYDEIADMIYLRFHKYLLQDTLRNYFQEELSDEFKSCPGIAMDEDRLDASEEKIDDYYNQLDETINGIPTPFIFNLDECGFEDWMDAREERLIVSHAVANFLQPSIAFLLMEHG</sequence>
<evidence type="ECO:0000313" key="1">
    <source>
        <dbReference type="EMBL" id="KAK8848330.1"/>
    </source>
</evidence>
<protein>
    <recommendedName>
        <fullName evidence="3">Tc1-like transposase DDE domain-containing protein</fullName>
    </recommendedName>
</protein>
<reference evidence="1 2" key="1">
    <citation type="submission" date="2024-04" db="EMBL/GenBank/DDBJ databases">
        <title>Tritrichomonas musculus Genome.</title>
        <authorList>
            <person name="Alves-Ferreira E."/>
            <person name="Grigg M."/>
            <person name="Lorenzi H."/>
            <person name="Galac M."/>
        </authorList>
    </citation>
    <scope>NUCLEOTIDE SEQUENCE [LARGE SCALE GENOMIC DNA]</scope>
    <source>
        <strain evidence="1 2">EAF2021</strain>
    </source>
</reference>
<proteinExistence type="predicted"/>
<keyword evidence="2" id="KW-1185">Reference proteome</keyword>
<accession>A0ABR2HJB5</accession>
<name>A0ABR2HJB5_9EUKA</name>
<evidence type="ECO:0008006" key="3">
    <source>
        <dbReference type="Google" id="ProtNLM"/>
    </source>
</evidence>
<comment type="caution">
    <text evidence="1">The sequence shown here is derived from an EMBL/GenBank/DDBJ whole genome shotgun (WGS) entry which is preliminary data.</text>
</comment>